<comment type="caution">
    <text evidence="1">The sequence shown here is derived from an EMBL/GenBank/DDBJ whole genome shotgun (WGS) entry which is preliminary data.</text>
</comment>
<feature type="non-terminal residue" evidence="1">
    <location>
        <position position="1"/>
    </location>
</feature>
<protein>
    <submittedName>
        <fullName evidence="1">Uncharacterized protein</fullName>
    </submittedName>
</protein>
<proteinExistence type="predicted"/>
<dbReference type="EMBL" id="BLLF01001269">
    <property type="protein sequence ID" value="GFH18241.1"/>
    <property type="molecule type" value="Genomic_DNA"/>
</dbReference>
<sequence>MGLDPVFSPKATLYDVSLAPYPQLWYNVSAVKQSVDPNRMPYGFQYVPEAVMGTEIGDGYPVYIAAGLPRARVQQMLSYLSDGQYLNKELTRTMTASAVIYNPDLRVFGLWEGQFSWESVITLKQSFKALPAIDYS</sequence>
<evidence type="ECO:0000313" key="1">
    <source>
        <dbReference type="EMBL" id="GFH18241.1"/>
    </source>
</evidence>
<evidence type="ECO:0000313" key="2">
    <source>
        <dbReference type="Proteomes" id="UP000485058"/>
    </source>
</evidence>
<name>A0A699Z7V0_HAELA</name>
<dbReference type="AlphaFoldDB" id="A0A699Z7V0"/>
<feature type="non-terminal residue" evidence="1">
    <location>
        <position position="136"/>
    </location>
</feature>
<gene>
    <name evidence="1" type="ORF">HaLaN_15010</name>
</gene>
<organism evidence="1 2">
    <name type="scientific">Haematococcus lacustris</name>
    <name type="common">Green alga</name>
    <name type="synonym">Haematococcus pluvialis</name>
    <dbReference type="NCBI Taxonomy" id="44745"/>
    <lineage>
        <taxon>Eukaryota</taxon>
        <taxon>Viridiplantae</taxon>
        <taxon>Chlorophyta</taxon>
        <taxon>core chlorophytes</taxon>
        <taxon>Chlorophyceae</taxon>
        <taxon>CS clade</taxon>
        <taxon>Chlamydomonadales</taxon>
        <taxon>Haematococcaceae</taxon>
        <taxon>Haematococcus</taxon>
    </lineage>
</organism>
<dbReference type="Proteomes" id="UP000485058">
    <property type="component" value="Unassembled WGS sequence"/>
</dbReference>
<keyword evidence="2" id="KW-1185">Reference proteome</keyword>
<reference evidence="1 2" key="1">
    <citation type="submission" date="2020-02" db="EMBL/GenBank/DDBJ databases">
        <title>Draft genome sequence of Haematococcus lacustris strain NIES-144.</title>
        <authorList>
            <person name="Morimoto D."/>
            <person name="Nakagawa S."/>
            <person name="Yoshida T."/>
            <person name="Sawayama S."/>
        </authorList>
    </citation>
    <scope>NUCLEOTIDE SEQUENCE [LARGE SCALE GENOMIC DNA]</scope>
    <source>
        <strain evidence="1 2">NIES-144</strain>
    </source>
</reference>
<accession>A0A699Z7V0</accession>